<dbReference type="Pfam" id="PF07980">
    <property type="entry name" value="SusD_RagB"/>
    <property type="match status" value="1"/>
</dbReference>
<dbReference type="Pfam" id="PF14322">
    <property type="entry name" value="SusD-like_3"/>
    <property type="match status" value="1"/>
</dbReference>
<keyword evidence="3" id="KW-0732">Signal</keyword>
<comment type="subcellular location">
    <subcellularLocation>
        <location evidence="1">Cell outer membrane</location>
    </subcellularLocation>
</comment>
<dbReference type="PROSITE" id="PS51257">
    <property type="entry name" value="PROKAR_LIPOPROTEIN"/>
    <property type="match status" value="1"/>
</dbReference>
<feature type="domain" description="RagB/SusD" evidence="6">
    <location>
        <begin position="339"/>
        <end position="415"/>
    </location>
</feature>
<dbReference type="SUPFAM" id="SSF48452">
    <property type="entry name" value="TPR-like"/>
    <property type="match status" value="1"/>
</dbReference>
<keyword evidence="9" id="KW-1185">Reference proteome</keyword>
<dbReference type="Gene3D" id="1.25.40.390">
    <property type="match status" value="1"/>
</dbReference>
<evidence type="ECO:0000256" key="1">
    <source>
        <dbReference type="ARBA" id="ARBA00004442"/>
    </source>
</evidence>
<name>A0ABV0BNW1_9SPHI</name>
<evidence type="ECO:0000313" key="8">
    <source>
        <dbReference type="EMBL" id="MEN5375838.1"/>
    </source>
</evidence>
<dbReference type="InterPro" id="IPR011990">
    <property type="entry name" value="TPR-like_helical_dom_sf"/>
</dbReference>
<comment type="caution">
    <text evidence="8">The sequence shown here is derived from an EMBL/GenBank/DDBJ whole genome shotgun (WGS) entry which is preliminary data.</text>
</comment>
<sequence length="457" mass="51386">MKKNIQITAFLLLPLILFSGCEKFLEEKNDKSLSIPTTVADFQAMLNTAGNLNINYIAAGEVSADDYYLSDADFNALEYESDKRLYMWQPDYVTRPQNSAGDEWYNLYTVVYICNSVLKGLEDYNLAGTEAANVKGQALVFRAARYLDGVQVWSPAYNKQTASTDLGMVLRLDPDMNIPSVRSSVQQTYDLIIKDLTEAMALLPNTSSSVTLPSKAAAHGLLARTYLFMGEYEKALQHAEAALGTTDAKIIDFNTLDPTADFPIPAVNETSEETIFWSPIFYADQLGQSVSKITPALYNLYDEDDLRKVIYFMQNVDNTYSFKGTHFGYYGLMNSLTPAEMILTVSECNARLGNLSKAAEALNKLMIKRWKSSDFTPYAFTDNEVALSTILEERRKELVMRGLRWPDIKRLNRDGYKITLTRTVNGQTVTIPPNDLRYAIAISEDVIEIGEIQQNPR</sequence>
<dbReference type="RefSeq" id="WP_346580366.1">
    <property type="nucleotide sequence ID" value="NZ_JBDJLH010000006.1"/>
</dbReference>
<evidence type="ECO:0000259" key="6">
    <source>
        <dbReference type="Pfam" id="PF07980"/>
    </source>
</evidence>
<evidence type="ECO:0000256" key="4">
    <source>
        <dbReference type="ARBA" id="ARBA00023136"/>
    </source>
</evidence>
<gene>
    <name evidence="8" type="ORF">ABE541_01045</name>
</gene>
<accession>A0ABV0BNW1</accession>
<dbReference type="InterPro" id="IPR012944">
    <property type="entry name" value="SusD_RagB_dom"/>
</dbReference>
<evidence type="ECO:0000259" key="7">
    <source>
        <dbReference type="Pfam" id="PF14322"/>
    </source>
</evidence>
<proteinExistence type="inferred from homology"/>
<evidence type="ECO:0000256" key="5">
    <source>
        <dbReference type="ARBA" id="ARBA00023237"/>
    </source>
</evidence>
<protein>
    <submittedName>
        <fullName evidence="8">RagB/SusD family nutrient uptake outer membrane protein</fullName>
    </submittedName>
</protein>
<keyword evidence="5" id="KW-0998">Cell outer membrane</keyword>
<dbReference type="EMBL" id="JBDJNQ010000001">
    <property type="protein sequence ID" value="MEN5375838.1"/>
    <property type="molecule type" value="Genomic_DNA"/>
</dbReference>
<feature type="domain" description="SusD-like N-terminal" evidence="7">
    <location>
        <begin position="23"/>
        <end position="227"/>
    </location>
</feature>
<keyword evidence="4" id="KW-0472">Membrane</keyword>
<dbReference type="InterPro" id="IPR033985">
    <property type="entry name" value="SusD-like_N"/>
</dbReference>
<reference evidence="8 9" key="1">
    <citation type="submission" date="2024-04" db="EMBL/GenBank/DDBJ databases">
        <title>WGS of bacteria from Torrens River.</title>
        <authorList>
            <person name="Wyrsch E.R."/>
            <person name="Drigo B."/>
        </authorList>
    </citation>
    <scope>NUCLEOTIDE SEQUENCE [LARGE SCALE GENOMIC DNA]</scope>
    <source>
        <strain evidence="8 9">TWI391</strain>
    </source>
</reference>
<evidence type="ECO:0000256" key="2">
    <source>
        <dbReference type="ARBA" id="ARBA00006275"/>
    </source>
</evidence>
<dbReference type="Proteomes" id="UP001409291">
    <property type="component" value="Unassembled WGS sequence"/>
</dbReference>
<evidence type="ECO:0000313" key="9">
    <source>
        <dbReference type="Proteomes" id="UP001409291"/>
    </source>
</evidence>
<comment type="similarity">
    <text evidence="2">Belongs to the SusD family.</text>
</comment>
<organism evidence="8 9">
    <name type="scientific">Sphingobacterium kitahiroshimense</name>
    <dbReference type="NCBI Taxonomy" id="470446"/>
    <lineage>
        <taxon>Bacteria</taxon>
        <taxon>Pseudomonadati</taxon>
        <taxon>Bacteroidota</taxon>
        <taxon>Sphingobacteriia</taxon>
        <taxon>Sphingobacteriales</taxon>
        <taxon>Sphingobacteriaceae</taxon>
        <taxon>Sphingobacterium</taxon>
    </lineage>
</organism>
<evidence type="ECO:0000256" key="3">
    <source>
        <dbReference type="ARBA" id="ARBA00022729"/>
    </source>
</evidence>